<evidence type="ECO:0000313" key="12">
    <source>
        <dbReference type="Proteomes" id="UP000008550"/>
    </source>
</evidence>
<evidence type="ECO:0000256" key="5">
    <source>
        <dbReference type="ARBA" id="ARBA00022692"/>
    </source>
</evidence>
<evidence type="ECO:0000256" key="6">
    <source>
        <dbReference type="ARBA" id="ARBA00022958"/>
    </source>
</evidence>
<dbReference type="InterPro" id="IPR004772">
    <property type="entry name" value="TrkH"/>
</dbReference>
<feature type="transmembrane region" description="Helical" evidence="10">
    <location>
        <begin position="173"/>
        <end position="190"/>
    </location>
</feature>
<dbReference type="Proteomes" id="UP000008550">
    <property type="component" value="Chromosome"/>
</dbReference>
<evidence type="ECO:0000256" key="7">
    <source>
        <dbReference type="ARBA" id="ARBA00022989"/>
    </source>
</evidence>
<dbReference type="EMBL" id="CP000930">
    <property type="protein sequence ID" value="ABZ84357.1"/>
    <property type="molecule type" value="Genomic_DNA"/>
</dbReference>
<evidence type="ECO:0000256" key="4">
    <source>
        <dbReference type="ARBA" id="ARBA00022538"/>
    </source>
</evidence>
<protein>
    <submittedName>
        <fullName evidence="11">K+ uptake transporter trkh family protein</fullName>
    </submittedName>
</protein>
<feature type="transmembrane region" description="Helical" evidence="10">
    <location>
        <begin position="391"/>
        <end position="410"/>
    </location>
</feature>
<evidence type="ECO:0000313" key="11">
    <source>
        <dbReference type="EMBL" id="ABZ84357.1"/>
    </source>
</evidence>
<keyword evidence="3" id="KW-1003">Cell membrane</keyword>
<feature type="transmembrane region" description="Helical" evidence="10">
    <location>
        <begin position="244"/>
        <end position="263"/>
    </location>
</feature>
<keyword evidence="5 10" id="KW-0812">Transmembrane</keyword>
<dbReference type="PANTHER" id="PTHR32024:SF1">
    <property type="entry name" value="KTR SYSTEM POTASSIUM UPTAKE PROTEIN B"/>
    <property type="match status" value="1"/>
</dbReference>
<keyword evidence="7 10" id="KW-1133">Transmembrane helix</keyword>
<dbReference type="Pfam" id="PF02386">
    <property type="entry name" value="TrkH"/>
    <property type="match status" value="1"/>
</dbReference>
<keyword evidence="8" id="KW-0406">Ion transport</keyword>
<feature type="transmembrane region" description="Helical" evidence="10">
    <location>
        <begin position="309"/>
        <end position="341"/>
    </location>
</feature>
<dbReference type="GO" id="GO:0005886">
    <property type="term" value="C:plasma membrane"/>
    <property type="evidence" value="ECO:0007669"/>
    <property type="project" value="UniProtKB-SubCell"/>
</dbReference>
<evidence type="ECO:0000256" key="9">
    <source>
        <dbReference type="ARBA" id="ARBA00023136"/>
    </source>
</evidence>
<dbReference type="NCBIfam" id="TIGR00933">
    <property type="entry name" value="2a38"/>
    <property type="match status" value="1"/>
</dbReference>
<dbReference type="HOGENOM" id="CLU_026429_0_1_9"/>
<dbReference type="OrthoDB" id="9810952at2"/>
<dbReference type="PANTHER" id="PTHR32024">
    <property type="entry name" value="TRK SYSTEM POTASSIUM UPTAKE PROTEIN TRKG-RELATED"/>
    <property type="match status" value="1"/>
</dbReference>
<feature type="transmembrane region" description="Helical" evidence="10">
    <location>
        <begin position="141"/>
        <end position="161"/>
    </location>
</feature>
<keyword evidence="2" id="KW-0813">Transport</keyword>
<feature type="transmembrane region" description="Helical" evidence="10">
    <location>
        <begin position="210"/>
        <end position="232"/>
    </location>
</feature>
<sequence>MYRYEPPRPIFAPYVQGKRPAHGLSPARVLVAGFALIILIGGFLLSTPMASRSGLGTRFVDALFTATSAVCVTGLVVVDTHDNFSLFGQLIIITLIQVGGIGFMTMATLIYLLMGKRINLKERLLMQEALNSLSVQGVVRLARHVLLATFLIEGIGGVILSMRFIPEMGLAKGLYYGFFHAISAFCNAGFDLFGGFRGITGYVDDPIVNVTVSILIIIGGLGFTVIAETFRYREIRRFSLHTKLVWMMTVILILLAATAIFFLEFNNPKTLGALGWEGKLLAAYFQGVTPRTAGYNTVSIADLKPATQFFLIILMFIGASPGSTGGGIKTTTLASLLAAVWSMRQGKIDVGFFERRIPPDTIYKAVGITVMAVLLVVTVTMLLTITENADFLALLFEATSAFGTVGLTMAVTPNLSDFGRMLIALTMFIGRLGPLTLAVALSSNVPAKLRYPEEKIMVG</sequence>
<name>B0TEV5_HELMI</name>
<evidence type="ECO:0000256" key="2">
    <source>
        <dbReference type="ARBA" id="ARBA00022448"/>
    </source>
</evidence>
<comment type="subcellular location">
    <subcellularLocation>
        <location evidence="1">Cell membrane</location>
        <topology evidence="1">Multi-pass membrane protein</topology>
    </subcellularLocation>
</comment>
<dbReference type="STRING" id="498761.HM1_1792"/>
<feature type="transmembrane region" description="Helical" evidence="10">
    <location>
        <begin position="27"/>
        <end position="47"/>
    </location>
</feature>
<dbReference type="eggNOG" id="COG0168">
    <property type="taxonomic scope" value="Bacteria"/>
</dbReference>
<keyword evidence="12" id="KW-1185">Reference proteome</keyword>
<organism evidence="11 12">
    <name type="scientific">Heliobacterium modesticaldum (strain ATCC 51547 / Ice1)</name>
    <dbReference type="NCBI Taxonomy" id="498761"/>
    <lineage>
        <taxon>Bacteria</taxon>
        <taxon>Bacillati</taxon>
        <taxon>Bacillota</taxon>
        <taxon>Clostridia</taxon>
        <taxon>Eubacteriales</taxon>
        <taxon>Heliobacteriaceae</taxon>
        <taxon>Heliomicrobium</taxon>
    </lineage>
</organism>
<proteinExistence type="predicted"/>
<dbReference type="RefSeq" id="WP_012282861.1">
    <property type="nucleotide sequence ID" value="NC_010337.2"/>
</dbReference>
<evidence type="ECO:0000256" key="3">
    <source>
        <dbReference type="ARBA" id="ARBA00022475"/>
    </source>
</evidence>
<accession>B0TEV5</accession>
<dbReference type="KEGG" id="hmo:HM1_1792"/>
<feature type="transmembrane region" description="Helical" evidence="10">
    <location>
        <begin position="59"/>
        <end position="78"/>
    </location>
</feature>
<gene>
    <name evidence="11" type="primary">trkH</name>
    <name evidence="11" type="ORF">HM1_1792</name>
</gene>
<feature type="transmembrane region" description="Helical" evidence="10">
    <location>
        <begin position="90"/>
        <end position="114"/>
    </location>
</feature>
<dbReference type="InterPro" id="IPR003445">
    <property type="entry name" value="Cat_transpt"/>
</dbReference>
<evidence type="ECO:0000256" key="8">
    <source>
        <dbReference type="ARBA" id="ARBA00023065"/>
    </source>
</evidence>
<feature type="transmembrane region" description="Helical" evidence="10">
    <location>
        <begin position="362"/>
        <end position="385"/>
    </location>
</feature>
<keyword evidence="4" id="KW-0633">Potassium transport</keyword>
<dbReference type="GO" id="GO:0015379">
    <property type="term" value="F:potassium:chloride symporter activity"/>
    <property type="evidence" value="ECO:0007669"/>
    <property type="project" value="InterPro"/>
</dbReference>
<evidence type="ECO:0000256" key="1">
    <source>
        <dbReference type="ARBA" id="ARBA00004651"/>
    </source>
</evidence>
<dbReference type="AlphaFoldDB" id="B0TEV5"/>
<keyword evidence="9 10" id="KW-0472">Membrane</keyword>
<evidence type="ECO:0000256" key="10">
    <source>
        <dbReference type="SAM" id="Phobius"/>
    </source>
</evidence>
<feature type="transmembrane region" description="Helical" evidence="10">
    <location>
        <begin position="422"/>
        <end position="441"/>
    </location>
</feature>
<reference evidence="11 12" key="1">
    <citation type="journal article" date="2008" name="J. Bacteriol.">
        <title>The genome of Heliobacterium modesticaldum, a phototrophic representative of the Firmicutes containing the simplest photosynthetic apparatus.</title>
        <authorList>
            <person name="Sattley W.M."/>
            <person name="Madigan M.T."/>
            <person name="Swingley W.D."/>
            <person name="Cheung P.C."/>
            <person name="Clocksin K.M."/>
            <person name="Conrad A.L."/>
            <person name="Dejesa L.C."/>
            <person name="Honchak B.M."/>
            <person name="Jung D.O."/>
            <person name="Karbach L.E."/>
            <person name="Kurdoglu A."/>
            <person name="Lahiri S."/>
            <person name="Mastrian S.D."/>
            <person name="Page L.E."/>
            <person name="Taylor H.L."/>
            <person name="Wang Z.T."/>
            <person name="Raymond J."/>
            <person name="Chen M."/>
            <person name="Blankenship R.E."/>
            <person name="Touchman J.W."/>
        </authorList>
    </citation>
    <scope>NUCLEOTIDE SEQUENCE [LARGE SCALE GENOMIC DNA]</scope>
    <source>
        <strain evidence="12">ATCC 51547 / Ice1</strain>
    </source>
</reference>
<keyword evidence="6" id="KW-0630">Potassium</keyword>